<keyword evidence="8" id="KW-1185">Reference proteome</keyword>
<comment type="subunit">
    <text evidence="5">Part of the 50S ribosomal subunit.</text>
</comment>
<dbReference type="STRING" id="223786.SAMN05216234_12642"/>
<evidence type="ECO:0000256" key="6">
    <source>
        <dbReference type="SAM" id="MobiDB-lite"/>
    </source>
</evidence>
<evidence type="ECO:0000313" key="8">
    <source>
        <dbReference type="Proteomes" id="UP000199227"/>
    </source>
</evidence>
<dbReference type="InterPro" id="IPR013005">
    <property type="entry name" value="Ribosomal_uL4-like"/>
</dbReference>
<evidence type="ECO:0000256" key="1">
    <source>
        <dbReference type="ARBA" id="ARBA00010528"/>
    </source>
</evidence>
<keyword evidence="5" id="KW-0694">RNA-binding</keyword>
<gene>
    <name evidence="5" type="primary">rplD</name>
    <name evidence="7" type="ORF">SAMN05216234_12642</name>
</gene>
<dbReference type="Pfam" id="PF00573">
    <property type="entry name" value="Ribosomal_L4"/>
    <property type="match status" value="1"/>
</dbReference>
<evidence type="ECO:0000256" key="2">
    <source>
        <dbReference type="ARBA" id="ARBA00022980"/>
    </source>
</evidence>
<keyword evidence="5" id="KW-0699">rRNA-binding</keyword>
<dbReference type="PANTHER" id="PTHR10746:SF6">
    <property type="entry name" value="LARGE RIBOSOMAL SUBUNIT PROTEIN UL4M"/>
    <property type="match status" value="1"/>
</dbReference>
<dbReference type="GO" id="GO:0005840">
    <property type="term" value="C:ribosome"/>
    <property type="evidence" value="ECO:0007669"/>
    <property type="project" value="UniProtKB-KW"/>
</dbReference>
<reference evidence="7 8" key="1">
    <citation type="submission" date="2016-10" db="EMBL/GenBank/DDBJ databases">
        <authorList>
            <person name="de Groot N.N."/>
        </authorList>
    </citation>
    <scope>NUCLEOTIDE SEQUENCE [LARGE SCALE GENOMIC DNA]</scope>
    <source>
        <strain evidence="7 8">EP1-55-1</strain>
    </source>
</reference>
<dbReference type="GO" id="GO:0003735">
    <property type="term" value="F:structural constituent of ribosome"/>
    <property type="evidence" value="ECO:0007669"/>
    <property type="project" value="InterPro"/>
</dbReference>
<dbReference type="RefSeq" id="WP_092912959.1">
    <property type="nucleotide sequence ID" value="NZ_CP136592.1"/>
</dbReference>
<dbReference type="GO" id="GO:0006412">
    <property type="term" value="P:translation"/>
    <property type="evidence" value="ECO:0007669"/>
    <property type="project" value="UniProtKB-UniRule"/>
</dbReference>
<evidence type="ECO:0000256" key="5">
    <source>
        <dbReference type="HAMAP-Rule" id="MF_01328"/>
    </source>
</evidence>
<keyword evidence="3 5" id="KW-0687">Ribonucleoprotein</keyword>
<dbReference type="InterPro" id="IPR023574">
    <property type="entry name" value="Ribosomal_uL4_dom_sf"/>
</dbReference>
<keyword evidence="2 5" id="KW-0689">Ribosomal protein</keyword>
<dbReference type="GO" id="GO:1990904">
    <property type="term" value="C:ribonucleoprotein complex"/>
    <property type="evidence" value="ECO:0007669"/>
    <property type="project" value="UniProtKB-KW"/>
</dbReference>
<organism evidence="7 8">
    <name type="scientific">Hydrogenimonas thermophila</name>
    <dbReference type="NCBI Taxonomy" id="223786"/>
    <lineage>
        <taxon>Bacteria</taxon>
        <taxon>Pseudomonadati</taxon>
        <taxon>Campylobacterota</taxon>
        <taxon>Epsilonproteobacteria</taxon>
        <taxon>Campylobacterales</taxon>
        <taxon>Hydrogenimonadaceae</taxon>
        <taxon>Hydrogenimonas</taxon>
    </lineage>
</organism>
<evidence type="ECO:0000256" key="4">
    <source>
        <dbReference type="ARBA" id="ARBA00035244"/>
    </source>
</evidence>
<dbReference type="GO" id="GO:0019843">
    <property type="term" value="F:rRNA binding"/>
    <property type="evidence" value="ECO:0007669"/>
    <property type="project" value="UniProtKB-UniRule"/>
</dbReference>
<sequence>MSTAVVLNENLEKAGDAEVPASFLEASAHNLYLYVKSYQAALRANTAHSKNRSAVSGGGKKPWSQKGRGGARAGSIRSPLFVGGGAAFGPKANRNYDQKVNKKQKKLALKHALAEKAANGKLFIVDNIEVASGKTKDAAAMMKKLGERDALWVKSLIDDKTYMAFRNLPNCYLIEENELNGYLAAAYHAVVIEKAVWENLTKEG</sequence>
<proteinExistence type="inferred from homology"/>
<dbReference type="AlphaFoldDB" id="A0A1I5RF73"/>
<name>A0A1I5RF73_9BACT</name>
<accession>A0A1I5RF73</accession>
<evidence type="ECO:0000313" key="7">
    <source>
        <dbReference type="EMBL" id="SFP57179.1"/>
    </source>
</evidence>
<dbReference type="HAMAP" id="MF_01328_B">
    <property type="entry name" value="Ribosomal_uL4_B"/>
    <property type="match status" value="1"/>
</dbReference>
<feature type="region of interest" description="Disordered" evidence="6">
    <location>
        <begin position="47"/>
        <end position="77"/>
    </location>
</feature>
<evidence type="ECO:0000256" key="3">
    <source>
        <dbReference type="ARBA" id="ARBA00023274"/>
    </source>
</evidence>
<comment type="function">
    <text evidence="5">Forms part of the polypeptide exit tunnel.</text>
</comment>
<dbReference type="OrthoDB" id="9803201at2"/>
<dbReference type="SUPFAM" id="SSF52166">
    <property type="entry name" value="Ribosomal protein L4"/>
    <property type="match status" value="1"/>
</dbReference>
<dbReference type="EMBL" id="FOXB01000026">
    <property type="protein sequence ID" value="SFP57179.1"/>
    <property type="molecule type" value="Genomic_DNA"/>
</dbReference>
<dbReference type="Gene3D" id="3.40.1370.10">
    <property type="match status" value="1"/>
</dbReference>
<dbReference type="Proteomes" id="UP000199227">
    <property type="component" value="Unassembled WGS sequence"/>
</dbReference>
<dbReference type="PANTHER" id="PTHR10746">
    <property type="entry name" value="50S RIBOSOMAL PROTEIN L4"/>
    <property type="match status" value="1"/>
</dbReference>
<comment type="function">
    <text evidence="5">One of the primary rRNA binding proteins, this protein initially binds near the 5'-end of the 23S rRNA. It is important during the early stages of 50S assembly. It makes multiple contacts with different domains of the 23S rRNA in the assembled 50S subunit and ribosome.</text>
</comment>
<protein>
    <recommendedName>
        <fullName evidence="4 5">Large ribosomal subunit protein uL4</fullName>
    </recommendedName>
</protein>
<dbReference type="InterPro" id="IPR002136">
    <property type="entry name" value="Ribosomal_uL4"/>
</dbReference>
<comment type="similarity">
    <text evidence="1 5">Belongs to the universal ribosomal protein uL4 family.</text>
</comment>
<dbReference type="NCBIfam" id="TIGR03953">
    <property type="entry name" value="rplD_bact"/>
    <property type="match status" value="1"/>
</dbReference>